<dbReference type="AlphaFoldDB" id="A0A6L2KS99"/>
<proteinExistence type="predicted"/>
<evidence type="ECO:0008006" key="2">
    <source>
        <dbReference type="Google" id="ProtNLM"/>
    </source>
</evidence>
<comment type="caution">
    <text evidence="1">The sequence shown here is derived from an EMBL/GenBank/DDBJ whole genome shotgun (WGS) entry which is preliminary data.</text>
</comment>
<dbReference type="InterPro" id="IPR043502">
    <property type="entry name" value="DNA/RNA_pol_sf"/>
</dbReference>
<dbReference type="SUPFAM" id="SSF56672">
    <property type="entry name" value="DNA/RNA polymerases"/>
    <property type="match status" value="1"/>
</dbReference>
<evidence type="ECO:0000313" key="1">
    <source>
        <dbReference type="EMBL" id="GEU50774.1"/>
    </source>
</evidence>
<dbReference type="EMBL" id="BKCJ010002764">
    <property type="protein sequence ID" value="GEU50774.1"/>
    <property type="molecule type" value="Genomic_DNA"/>
</dbReference>
<name>A0A6L2KS99_TANCI</name>
<organism evidence="1">
    <name type="scientific">Tanacetum cinerariifolium</name>
    <name type="common">Dalmatian daisy</name>
    <name type="synonym">Chrysanthemum cinerariifolium</name>
    <dbReference type="NCBI Taxonomy" id="118510"/>
    <lineage>
        <taxon>Eukaryota</taxon>
        <taxon>Viridiplantae</taxon>
        <taxon>Streptophyta</taxon>
        <taxon>Embryophyta</taxon>
        <taxon>Tracheophyta</taxon>
        <taxon>Spermatophyta</taxon>
        <taxon>Magnoliopsida</taxon>
        <taxon>eudicotyledons</taxon>
        <taxon>Gunneridae</taxon>
        <taxon>Pentapetalae</taxon>
        <taxon>asterids</taxon>
        <taxon>campanulids</taxon>
        <taxon>Asterales</taxon>
        <taxon>Asteraceae</taxon>
        <taxon>Asteroideae</taxon>
        <taxon>Anthemideae</taxon>
        <taxon>Anthemidinae</taxon>
        <taxon>Tanacetum</taxon>
    </lineage>
</organism>
<gene>
    <name evidence="1" type="ORF">Tci_022752</name>
</gene>
<sequence length="119" mass="13095">MVGDLEDRGVASIVTSSSSSVVQDRDHKLLTRAVEEAYKEDDSGDGVHLWSPQAELAFENLQHAMVTSLVLALPKFEEVFVTATDGHPIAYLSKTLALKHQSLSTYEKELLDVILALQK</sequence>
<accession>A0A6L2KS99</accession>
<reference evidence="1" key="1">
    <citation type="journal article" date="2019" name="Sci. Rep.">
        <title>Draft genome of Tanacetum cinerariifolium, the natural source of mosquito coil.</title>
        <authorList>
            <person name="Yamashiro T."/>
            <person name="Shiraishi A."/>
            <person name="Satake H."/>
            <person name="Nakayama K."/>
        </authorList>
    </citation>
    <scope>NUCLEOTIDE SEQUENCE</scope>
</reference>
<protein>
    <recommendedName>
        <fullName evidence="2">Reverse transcriptase/retrotransposon-derived protein RNase H-like domain-containing protein</fullName>
    </recommendedName>
</protein>